<feature type="region of interest" description="Disordered" evidence="1">
    <location>
        <begin position="102"/>
        <end position="134"/>
    </location>
</feature>
<evidence type="ECO:0000313" key="3">
    <source>
        <dbReference type="Proteomes" id="UP001565368"/>
    </source>
</evidence>
<accession>A0ABR3Q2V4</accession>
<protein>
    <submittedName>
        <fullName evidence="2">Uncharacterized protein</fullName>
    </submittedName>
</protein>
<comment type="caution">
    <text evidence="2">The sequence shown here is derived from an EMBL/GenBank/DDBJ whole genome shotgun (WGS) entry which is preliminary data.</text>
</comment>
<dbReference type="Proteomes" id="UP001565368">
    <property type="component" value="Unassembled WGS sequence"/>
</dbReference>
<organism evidence="2 3">
    <name type="scientific">Vanrija albida</name>
    <dbReference type="NCBI Taxonomy" id="181172"/>
    <lineage>
        <taxon>Eukaryota</taxon>
        <taxon>Fungi</taxon>
        <taxon>Dikarya</taxon>
        <taxon>Basidiomycota</taxon>
        <taxon>Agaricomycotina</taxon>
        <taxon>Tremellomycetes</taxon>
        <taxon>Trichosporonales</taxon>
        <taxon>Trichosporonaceae</taxon>
        <taxon>Vanrija</taxon>
    </lineage>
</organism>
<keyword evidence="3" id="KW-1185">Reference proteome</keyword>
<dbReference type="EMBL" id="JBBXJM010000004">
    <property type="protein sequence ID" value="KAL1409073.1"/>
    <property type="molecule type" value="Genomic_DNA"/>
</dbReference>
<reference evidence="2 3" key="1">
    <citation type="submission" date="2023-08" db="EMBL/GenBank/DDBJ databases">
        <title>Annotated Genome Sequence of Vanrija albida AlHP1.</title>
        <authorList>
            <person name="Herzog R."/>
        </authorList>
    </citation>
    <scope>NUCLEOTIDE SEQUENCE [LARGE SCALE GENOMIC DNA]</scope>
    <source>
        <strain evidence="2 3">AlHP1</strain>
    </source>
</reference>
<sequence length="468" mass="51388">MPFTIPHSLQQSPLFPLFPVLAAAQTTIHTQQSLNDIVALELALFVRAAIARVPVDSHEASDARGMSIYLKNKAGEEYESLNVLARAADELLWHRGLPSPSFGEPAQVKPTTTKHATPLAPISPPLSSAPPSPSLERKVLRISHKPATLADLFSDDEPKVDEMPRTLPLEEVSALHAHVCALNDQSRDLQGALALLDLGAAASATSFEVLWRRARLGWRAEEIEPAARRTQYSPYPQSQPSPPPTHPSALPPPVPASFLPTLAIPPTLAANPEFPRFPSLVEHYRDLGGVPVPTPSDTLLQVYQFTQAVSVDKRSTAEQLMAAEVLKLGVVYAQNSQQSNAQEALAASEARIVQRISDANSELDALRSDLSHLRGDMRMLTLAAEADQRRRINYVFAQQNRNWIFHETPQGPIPVQNRFWSYETLMDLETPALREWAEYLSGLGMPPNASDAELRRVITHLLGVPLVG</sequence>
<feature type="compositionally biased region" description="Pro residues" evidence="1">
    <location>
        <begin position="121"/>
        <end position="133"/>
    </location>
</feature>
<gene>
    <name evidence="2" type="ORF">Q8F55_005897</name>
</gene>
<evidence type="ECO:0000313" key="2">
    <source>
        <dbReference type="EMBL" id="KAL1409073.1"/>
    </source>
</evidence>
<feature type="region of interest" description="Disordered" evidence="1">
    <location>
        <begin position="228"/>
        <end position="254"/>
    </location>
</feature>
<dbReference type="GeneID" id="95986940"/>
<name>A0ABR3Q2V4_9TREE</name>
<dbReference type="RefSeq" id="XP_069209017.1">
    <property type="nucleotide sequence ID" value="XM_069354375.1"/>
</dbReference>
<feature type="compositionally biased region" description="Pro residues" evidence="1">
    <location>
        <begin position="237"/>
        <end position="254"/>
    </location>
</feature>
<evidence type="ECO:0000256" key="1">
    <source>
        <dbReference type="SAM" id="MobiDB-lite"/>
    </source>
</evidence>
<proteinExistence type="predicted"/>